<evidence type="ECO:0000256" key="2">
    <source>
        <dbReference type="SAM" id="MobiDB-lite"/>
    </source>
</evidence>
<evidence type="ECO:0000313" key="4">
    <source>
        <dbReference type="Proteomes" id="UP001354709"/>
    </source>
</evidence>
<dbReference type="InterPro" id="IPR029050">
    <property type="entry name" value="Immunoprotect_excell_Ig-like"/>
</dbReference>
<evidence type="ECO:0008006" key="5">
    <source>
        <dbReference type="Google" id="ProtNLM"/>
    </source>
</evidence>
<proteinExistence type="predicted"/>
<keyword evidence="4" id="KW-1185">Reference proteome</keyword>
<dbReference type="EMBL" id="JAZBJO010000045">
    <property type="protein sequence ID" value="MEE4598245.1"/>
    <property type="molecule type" value="Genomic_DNA"/>
</dbReference>
<protein>
    <recommendedName>
        <fullName evidence="5">DUF4352 domain-containing protein</fullName>
    </recommendedName>
</protein>
<reference evidence="3 4" key="1">
    <citation type="submission" date="2023-11" db="EMBL/GenBank/DDBJ databases">
        <title>30 novel species of actinomycetes from the DSMZ collection.</title>
        <authorList>
            <person name="Nouioui I."/>
        </authorList>
    </citation>
    <scope>NUCLEOTIDE SEQUENCE [LARGE SCALE GENOMIC DNA]</scope>
    <source>
        <strain evidence="3 4">DSM 41524</strain>
    </source>
</reference>
<name>A0ABU7QA22_9ACTN</name>
<keyword evidence="1" id="KW-0732">Signal</keyword>
<sequence length="262" mass="27350">MDRIDPTPARGARREGHAPAAPAPAPDYTPRRSARAEGPATIANCAEDYASAAPDRASIDRHVRNEVRRLGRRSGATLAVVATLTALALTGCSTDSGNTAKRIVESAEPSETGDGADPSTPDTDVPADEPTDDSPDALGLGDTAKYDGGVHISLGKFTRGTSSEWAAPENTPYVKFSITFENKGKETADLNTVSLSCQRAEAPGEEIFDSEHGLDGLPMTHLLPGRSVTAPVACSLPADETYLQVEVSPGLADTAVFSGHIK</sequence>
<comment type="caution">
    <text evidence="3">The sequence shown here is derived from an EMBL/GenBank/DDBJ whole genome shotgun (WGS) entry which is preliminary data.</text>
</comment>
<feature type="region of interest" description="Disordered" evidence="2">
    <location>
        <begin position="106"/>
        <end position="142"/>
    </location>
</feature>
<dbReference type="Proteomes" id="UP001354709">
    <property type="component" value="Unassembled WGS sequence"/>
</dbReference>
<feature type="region of interest" description="Disordered" evidence="2">
    <location>
        <begin position="1"/>
        <end position="40"/>
    </location>
</feature>
<dbReference type="RefSeq" id="WP_330815469.1">
    <property type="nucleotide sequence ID" value="NZ_JAZBJO010000045.1"/>
</dbReference>
<evidence type="ECO:0000313" key="3">
    <source>
        <dbReference type="EMBL" id="MEE4598245.1"/>
    </source>
</evidence>
<gene>
    <name evidence="3" type="ORF">V2J94_41490</name>
</gene>
<dbReference type="Gene3D" id="2.60.40.1240">
    <property type="match status" value="1"/>
</dbReference>
<accession>A0ABU7QA22</accession>
<organism evidence="3 4">
    <name type="scientific">Streptomyces asiaticus subsp. ignotus</name>
    <dbReference type="NCBI Taxonomy" id="3098222"/>
    <lineage>
        <taxon>Bacteria</taxon>
        <taxon>Bacillati</taxon>
        <taxon>Actinomycetota</taxon>
        <taxon>Actinomycetes</taxon>
        <taxon>Kitasatosporales</taxon>
        <taxon>Streptomycetaceae</taxon>
        <taxon>Streptomyces</taxon>
        <taxon>Streptomyces violaceusniger group</taxon>
    </lineage>
</organism>
<feature type="compositionally biased region" description="Acidic residues" evidence="2">
    <location>
        <begin position="125"/>
        <end position="135"/>
    </location>
</feature>
<evidence type="ECO:0000256" key="1">
    <source>
        <dbReference type="ARBA" id="ARBA00022729"/>
    </source>
</evidence>